<evidence type="ECO:0000256" key="7">
    <source>
        <dbReference type="ARBA" id="ARBA00022692"/>
    </source>
</evidence>
<gene>
    <name evidence="20" type="ORF">MAIT1_03959</name>
</gene>
<evidence type="ECO:0000256" key="10">
    <source>
        <dbReference type="ARBA" id="ARBA00022840"/>
    </source>
</evidence>
<dbReference type="SUPFAM" id="SSF55874">
    <property type="entry name" value="ATPase domain of HSP90 chaperone/DNA topoisomerase II/histidine kinase"/>
    <property type="match status" value="1"/>
</dbReference>
<dbReference type="InterPro" id="IPR005467">
    <property type="entry name" value="His_kinase_dom"/>
</dbReference>
<organism evidence="20 21">
    <name type="scientific">Magnetofaba australis IT-1</name>
    <dbReference type="NCBI Taxonomy" id="1434232"/>
    <lineage>
        <taxon>Bacteria</taxon>
        <taxon>Pseudomonadati</taxon>
        <taxon>Pseudomonadota</taxon>
        <taxon>Magnetococcia</taxon>
        <taxon>Magnetococcales</taxon>
        <taxon>Magnetococcaceae</taxon>
        <taxon>Magnetofaba</taxon>
    </lineage>
</organism>
<comment type="caution">
    <text evidence="20">The sequence shown here is derived from an EMBL/GenBank/DDBJ whole genome shotgun (WGS) entry which is preliminary data.</text>
</comment>
<dbReference type="SUPFAM" id="SSF103190">
    <property type="entry name" value="Sensory domain-like"/>
    <property type="match status" value="1"/>
</dbReference>
<protein>
    <recommendedName>
        <fullName evidence="15">Sensory/regulatory protein RpfC</fullName>
        <ecNumber evidence="3">2.7.13.3</ecNumber>
    </recommendedName>
</protein>
<evidence type="ECO:0000259" key="19">
    <source>
        <dbReference type="PROSITE" id="PS50885"/>
    </source>
</evidence>
<dbReference type="PRINTS" id="PR00344">
    <property type="entry name" value="BCTRLSENSOR"/>
</dbReference>
<dbReference type="Pfam" id="PF00512">
    <property type="entry name" value="HisKA"/>
    <property type="match status" value="1"/>
</dbReference>
<dbReference type="CDD" id="cd17546">
    <property type="entry name" value="REC_hyHK_CKI1_RcsC-like"/>
    <property type="match status" value="1"/>
</dbReference>
<dbReference type="PROSITE" id="PS50110">
    <property type="entry name" value="RESPONSE_REGULATORY"/>
    <property type="match status" value="1"/>
</dbReference>
<evidence type="ECO:0000313" key="21">
    <source>
        <dbReference type="Proteomes" id="UP000194003"/>
    </source>
</evidence>
<dbReference type="InterPro" id="IPR003660">
    <property type="entry name" value="HAMP_dom"/>
</dbReference>
<evidence type="ECO:0000256" key="6">
    <source>
        <dbReference type="ARBA" id="ARBA00022679"/>
    </source>
</evidence>
<dbReference type="InterPro" id="IPR001789">
    <property type="entry name" value="Sig_transdc_resp-reg_receiver"/>
</dbReference>
<keyword evidence="12" id="KW-0902">Two-component regulatory system</keyword>
<dbReference type="Pfam" id="PF00672">
    <property type="entry name" value="HAMP"/>
    <property type="match status" value="1"/>
</dbReference>
<proteinExistence type="predicted"/>
<dbReference type="OrthoDB" id="9801651at2"/>
<evidence type="ECO:0000256" key="9">
    <source>
        <dbReference type="ARBA" id="ARBA00022777"/>
    </source>
</evidence>
<keyword evidence="11" id="KW-1133">Transmembrane helix</keyword>
<evidence type="ECO:0000256" key="2">
    <source>
        <dbReference type="ARBA" id="ARBA00004651"/>
    </source>
</evidence>
<dbReference type="Pfam" id="PF00072">
    <property type="entry name" value="Response_reg"/>
    <property type="match status" value="1"/>
</dbReference>
<evidence type="ECO:0000259" key="18">
    <source>
        <dbReference type="PROSITE" id="PS50110"/>
    </source>
</evidence>
<keyword evidence="21" id="KW-1185">Reference proteome</keyword>
<reference evidence="20 21" key="1">
    <citation type="journal article" date="2016" name="BMC Genomics">
        <title>Combined genomic and structural analyses of a cultured magnetotactic bacterium reveals its niche adaptation to a dynamic environment.</title>
        <authorList>
            <person name="Araujo A.C."/>
            <person name="Morillo V."/>
            <person name="Cypriano J."/>
            <person name="Teixeira L.C."/>
            <person name="Leao P."/>
            <person name="Lyra S."/>
            <person name="Almeida L.G."/>
            <person name="Bazylinski D.A."/>
            <person name="Vasconcellos A.T."/>
            <person name="Abreu F."/>
            <person name="Lins U."/>
        </authorList>
    </citation>
    <scope>NUCLEOTIDE SEQUENCE [LARGE SCALE GENOMIC DNA]</scope>
    <source>
        <strain evidence="20 21">IT-1</strain>
    </source>
</reference>
<sequence length="677" mass="74302">MRLSRKIPLITVVTLTIFLLASSIANIWHFRNAYTEALISGSFGLAHSINSILNEMLALGLPLESLDGMDAKLREIIRNNPRYVYAGVADIQGRAMFHSDPTLVGKQFGDVYQRRAQASEEPIWQLYHRFDGRVYFDVSVPVRDPKGERLGSVRIGFPTSVVSDKVWLEAGRLALNTLAVFVALALALSLFLNRVVSQPLRLLARRAEEISQGNFAAHSEGPMLRADEIGELSQAVERMAKTLDTQFHTLEQTVAERTAELQEKTRLLGAELQVRESAQVALHHAKEEAEAANQAKSAFLATMSHEIRTPMNVIVGMSELLLESEQNAERLRYLQVAQNAGEGLLGLINDILDLSKIEAGQWSLQSAPFALRPLAQGAAQIFEELAREKGLDFAVEIAADLPEWIEADKERLRQVLINLLGNALKFTHQGAVRLEASRREGDILRLTVRDTGIGVPEAMQAQIFTPFTQVESGATRRYGGTGLGLTICQRIVAKMGGAMSLESAEGVGSAFHVELPLVAAQPQAHMDGTLGEVGAQMGVAARGLRILIAEDSEDNTLLLKAYLKKTPHLTNFVSDGEEAVQRVQEGGDYDLALMDVQMPRMDGYTATRRIRAWEEQNGARRILIYALSAHAFVEAAQHSEAAGCDGHLTKPIRKRELLQFLAEIAQGGAVMAGKAQK</sequence>
<evidence type="ECO:0000256" key="8">
    <source>
        <dbReference type="ARBA" id="ARBA00022741"/>
    </source>
</evidence>
<dbReference type="PROSITE" id="PS50109">
    <property type="entry name" value="HIS_KIN"/>
    <property type="match status" value="1"/>
</dbReference>
<evidence type="ECO:0000256" key="5">
    <source>
        <dbReference type="ARBA" id="ARBA00022553"/>
    </source>
</evidence>
<dbReference type="CDD" id="cd00082">
    <property type="entry name" value="HisKA"/>
    <property type="match status" value="1"/>
</dbReference>
<dbReference type="Gene3D" id="1.10.287.130">
    <property type="match status" value="1"/>
</dbReference>
<dbReference type="CDD" id="cd16922">
    <property type="entry name" value="HATPase_EvgS-ArcB-TorS-like"/>
    <property type="match status" value="1"/>
</dbReference>
<dbReference type="InterPro" id="IPR003661">
    <property type="entry name" value="HisK_dim/P_dom"/>
</dbReference>
<evidence type="ECO:0000256" key="11">
    <source>
        <dbReference type="ARBA" id="ARBA00022989"/>
    </source>
</evidence>
<dbReference type="RefSeq" id="WP_085441085.1">
    <property type="nucleotide sequence ID" value="NZ_LVJN01000015.1"/>
</dbReference>
<comment type="subunit">
    <text evidence="14">At low DSF concentrations, interacts with RpfF.</text>
</comment>
<dbReference type="SUPFAM" id="SSF158472">
    <property type="entry name" value="HAMP domain-like"/>
    <property type="match status" value="1"/>
</dbReference>
<dbReference type="InterPro" id="IPR036890">
    <property type="entry name" value="HATPase_C_sf"/>
</dbReference>
<dbReference type="Pfam" id="PF17203">
    <property type="entry name" value="sCache_3_2"/>
    <property type="match status" value="1"/>
</dbReference>
<feature type="domain" description="HAMP" evidence="19">
    <location>
        <begin position="194"/>
        <end position="248"/>
    </location>
</feature>
<dbReference type="GO" id="GO:0005524">
    <property type="term" value="F:ATP binding"/>
    <property type="evidence" value="ECO:0007669"/>
    <property type="project" value="UniProtKB-KW"/>
</dbReference>
<dbReference type="CDD" id="cd06225">
    <property type="entry name" value="HAMP"/>
    <property type="match status" value="1"/>
</dbReference>
<dbReference type="InterPro" id="IPR036097">
    <property type="entry name" value="HisK_dim/P_sf"/>
</dbReference>
<evidence type="ECO:0000256" key="3">
    <source>
        <dbReference type="ARBA" id="ARBA00012438"/>
    </source>
</evidence>
<name>A0A1Y2K933_9PROT</name>
<keyword evidence="5 16" id="KW-0597">Phosphoprotein</keyword>
<keyword evidence="9 20" id="KW-0418">Kinase</keyword>
<dbReference type="CDD" id="cd18773">
    <property type="entry name" value="PDC1_HK_sensor"/>
    <property type="match status" value="1"/>
</dbReference>
<dbReference type="Gene3D" id="6.10.340.10">
    <property type="match status" value="1"/>
</dbReference>
<evidence type="ECO:0000256" key="13">
    <source>
        <dbReference type="ARBA" id="ARBA00023136"/>
    </source>
</evidence>
<comment type="catalytic activity">
    <reaction evidence="1">
        <text>ATP + protein L-histidine = ADP + protein N-phospho-L-histidine.</text>
        <dbReference type="EC" id="2.7.13.3"/>
    </reaction>
</comment>
<keyword evidence="4" id="KW-1003">Cell membrane</keyword>
<dbReference type="SUPFAM" id="SSF52172">
    <property type="entry name" value="CheY-like"/>
    <property type="match status" value="1"/>
</dbReference>
<dbReference type="FunFam" id="1.10.287.130:FF:000002">
    <property type="entry name" value="Two-component osmosensing histidine kinase"/>
    <property type="match status" value="1"/>
</dbReference>
<comment type="subcellular location">
    <subcellularLocation>
        <location evidence="2">Cell membrane</location>
        <topology evidence="2">Multi-pass membrane protein</topology>
    </subcellularLocation>
</comment>
<dbReference type="AlphaFoldDB" id="A0A1Y2K933"/>
<keyword evidence="13" id="KW-0472">Membrane</keyword>
<dbReference type="FunFam" id="3.30.565.10:FF:000010">
    <property type="entry name" value="Sensor histidine kinase RcsC"/>
    <property type="match status" value="1"/>
</dbReference>
<dbReference type="PROSITE" id="PS50885">
    <property type="entry name" value="HAMP"/>
    <property type="match status" value="1"/>
</dbReference>
<dbReference type="EMBL" id="LVJN01000015">
    <property type="protein sequence ID" value="OSM07129.1"/>
    <property type="molecule type" value="Genomic_DNA"/>
</dbReference>
<dbReference type="SMART" id="SM00387">
    <property type="entry name" value="HATPase_c"/>
    <property type="match status" value="1"/>
</dbReference>
<dbReference type="SMART" id="SM00304">
    <property type="entry name" value="HAMP"/>
    <property type="match status" value="1"/>
</dbReference>
<dbReference type="InterPro" id="IPR011006">
    <property type="entry name" value="CheY-like_superfamily"/>
</dbReference>
<keyword evidence="7" id="KW-0812">Transmembrane</keyword>
<evidence type="ECO:0000256" key="15">
    <source>
        <dbReference type="ARBA" id="ARBA00068150"/>
    </source>
</evidence>
<dbReference type="SMART" id="SM00388">
    <property type="entry name" value="HisKA"/>
    <property type="match status" value="1"/>
</dbReference>
<feature type="domain" description="Histidine kinase" evidence="17">
    <location>
        <begin position="302"/>
        <end position="519"/>
    </location>
</feature>
<dbReference type="Gene3D" id="3.40.50.2300">
    <property type="match status" value="1"/>
</dbReference>
<keyword evidence="6" id="KW-0808">Transferase</keyword>
<evidence type="ECO:0000313" key="20">
    <source>
        <dbReference type="EMBL" id="OSM07129.1"/>
    </source>
</evidence>
<accession>A0A1Y2K933</accession>
<evidence type="ECO:0000259" key="17">
    <source>
        <dbReference type="PROSITE" id="PS50109"/>
    </source>
</evidence>
<dbReference type="InterPro" id="IPR004358">
    <property type="entry name" value="Sig_transdc_His_kin-like_C"/>
</dbReference>
<feature type="domain" description="Response regulatory" evidence="18">
    <location>
        <begin position="545"/>
        <end position="665"/>
    </location>
</feature>
<dbReference type="InterPro" id="IPR003594">
    <property type="entry name" value="HATPase_dom"/>
</dbReference>
<dbReference type="GO" id="GO:0005886">
    <property type="term" value="C:plasma membrane"/>
    <property type="evidence" value="ECO:0007669"/>
    <property type="project" value="UniProtKB-SubCell"/>
</dbReference>
<dbReference type="SMART" id="SM00448">
    <property type="entry name" value="REC"/>
    <property type="match status" value="1"/>
</dbReference>
<dbReference type="PANTHER" id="PTHR43047">
    <property type="entry name" value="TWO-COMPONENT HISTIDINE PROTEIN KINASE"/>
    <property type="match status" value="1"/>
</dbReference>
<evidence type="ECO:0000256" key="16">
    <source>
        <dbReference type="PROSITE-ProRule" id="PRU00169"/>
    </source>
</evidence>
<keyword evidence="10" id="KW-0067">ATP-binding</keyword>
<feature type="modified residue" description="4-aspartylphosphate" evidence="16">
    <location>
        <position position="595"/>
    </location>
</feature>
<dbReference type="Pfam" id="PF02518">
    <property type="entry name" value="HATPase_c"/>
    <property type="match status" value="1"/>
</dbReference>
<keyword evidence="8" id="KW-0547">Nucleotide-binding</keyword>
<dbReference type="Proteomes" id="UP000194003">
    <property type="component" value="Unassembled WGS sequence"/>
</dbReference>
<dbReference type="Gene3D" id="3.30.450.20">
    <property type="entry name" value="PAS domain"/>
    <property type="match status" value="1"/>
</dbReference>
<dbReference type="GO" id="GO:0000155">
    <property type="term" value="F:phosphorelay sensor kinase activity"/>
    <property type="evidence" value="ECO:0007669"/>
    <property type="project" value="InterPro"/>
</dbReference>
<evidence type="ECO:0000256" key="12">
    <source>
        <dbReference type="ARBA" id="ARBA00023012"/>
    </source>
</evidence>
<dbReference type="STRING" id="1434232.MAIT1_03959"/>
<evidence type="ECO:0000256" key="14">
    <source>
        <dbReference type="ARBA" id="ARBA00064003"/>
    </source>
</evidence>
<evidence type="ECO:0000256" key="4">
    <source>
        <dbReference type="ARBA" id="ARBA00022475"/>
    </source>
</evidence>
<evidence type="ECO:0000256" key="1">
    <source>
        <dbReference type="ARBA" id="ARBA00000085"/>
    </source>
</evidence>
<dbReference type="Gene3D" id="3.30.565.10">
    <property type="entry name" value="Histidine kinase-like ATPase, C-terminal domain"/>
    <property type="match status" value="1"/>
</dbReference>
<dbReference type="InterPro" id="IPR029151">
    <property type="entry name" value="Sensor-like_sf"/>
</dbReference>
<dbReference type="SUPFAM" id="SSF47384">
    <property type="entry name" value="Homodimeric domain of signal transducing histidine kinase"/>
    <property type="match status" value="1"/>
</dbReference>
<dbReference type="EC" id="2.7.13.3" evidence="3"/>
<dbReference type="InterPro" id="IPR033463">
    <property type="entry name" value="sCache_3"/>
</dbReference>